<dbReference type="AlphaFoldDB" id="A0A8H6JF41"/>
<evidence type="ECO:0000256" key="2">
    <source>
        <dbReference type="SAM" id="SignalP"/>
    </source>
</evidence>
<protein>
    <submittedName>
        <fullName evidence="3">Uncharacterized protein</fullName>
    </submittedName>
</protein>
<comment type="caution">
    <text evidence="3">The sequence shown here is derived from an EMBL/GenBank/DDBJ whole genome shotgun (WGS) entry which is preliminary data.</text>
</comment>
<feature type="region of interest" description="Disordered" evidence="1">
    <location>
        <begin position="29"/>
        <end position="105"/>
    </location>
</feature>
<feature type="compositionally biased region" description="Polar residues" evidence="1">
    <location>
        <begin position="93"/>
        <end position="105"/>
    </location>
</feature>
<feature type="signal peptide" evidence="2">
    <location>
        <begin position="1"/>
        <end position="25"/>
    </location>
</feature>
<name>A0A8H6JF41_9PEZI</name>
<evidence type="ECO:0000256" key="1">
    <source>
        <dbReference type="SAM" id="MobiDB-lite"/>
    </source>
</evidence>
<keyword evidence="4" id="KW-1185">Reference proteome</keyword>
<keyword evidence="2" id="KW-0732">Signal</keyword>
<sequence length="105" mass="10935">MRVSTLAAGFASVAALLSISVGVAASNVAGHGRQDKPPAPGLQPKHQARSPQDPNVFVSYDYGYSYPPPPPPTTYGESESTSTTGDGSCPNIRFSSQPRCPTNTL</sequence>
<accession>A0A8H6JF41</accession>
<dbReference type="EMBL" id="WIGN01000068">
    <property type="protein sequence ID" value="KAF6811945.1"/>
    <property type="molecule type" value="Genomic_DNA"/>
</dbReference>
<dbReference type="Proteomes" id="UP000652219">
    <property type="component" value="Unassembled WGS sequence"/>
</dbReference>
<gene>
    <name evidence="3" type="ORF">CSOJ01_05383</name>
</gene>
<proteinExistence type="predicted"/>
<evidence type="ECO:0000313" key="3">
    <source>
        <dbReference type="EMBL" id="KAF6811945.1"/>
    </source>
</evidence>
<feature type="compositionally biased region" description="Low complexity" evidence="1">
    <location>
        <begin position="74"/>
        <end position="88"/>
    </location>
</feature>
<reference evidence="3 4" key="1">
    <citation type="journal article" date="2020" name="Phytopathology">
        <title>Genome Sequence Resources of Colletotrichum truncatum, C. plurivorum, C. musicola, and C. sojae: Four Species Pathogenic to Soybean (Glycine max).</title>
        <authorList>
            <person name="Rogerio F."/>
            <person name="Boufleur T.R."/>
            <person name="Ciampi-Guillardi M."/>
            <person name="Sukno S.A."/>
            <person name="Thon M.R."/>
            <person name="Massola Junior N.S."/>
            <person name="Baroncelli R."/>
        </authorList>
    </citation>
    <scope>NUCLEOTIDE SEQUENCE [LARGE SCALE GENOMIC DNA]</scope>
    <source>
        <strain evidence="3 4">LFN0009</strain>
    </source>
</reference>
<evidence type="ECO:0000313" key="4">
    <source>
        <dbReference type="Proteomes" id="UP000652219"/>
    </source>
</evidence>
<feature type="chain" id="PRO_5034331879" evidence="2">
    <location>
        <begin position="26"/>
        <end position="105"/>
    </location>
</feature>
<organism evidence="3 4">
    <name type="scientific">Colletotrichum sojae</name>
    <dbReference type="NCBI Taxonomy" id="2175907"/>
    <lineage>
        <taxon>Eukaryota</taxon>
        <taxon>Fungi</taxon>
        <taxon>Dikarya</taxon>
        <taxon>Ascomycota</taxon>
        <taxon>Pezizomycotina</taxon>
        <taxon>Sordariomycetes</taxon>
        <taxon>Hypocreomycetidae</taxon>
        <taxon>Glomerellales</taxon>
        <taxon>Glomerellaceae</taxon>
        <taxon>Colletotrichum</taxon>
        <taxon>Colletotrichum orchidearum species complex</taxon>
    </lineage>
</organism>